<dbReference type="AlphaFoldDB" id="A0A174YRS0"/>
<reference evidence="4 7" key="2">
    <citation type="submission" date="2018-08" db="EMBL/GenBank/DDBJ databases">
        <title>A genome reference for cultivated species of the human gut microbiota.</title>
        <authorList>
            <person name="Zou Y."/>
            <person name="Xue W."/>
            <person name="Luo G."/>
        </authorList>
    </citation>
    <scope>NUCLEOTIDE SEQUENCE [LARGE SCALE GENOMIC DNA]</scope>
    <source>
        <strain evidence="4 7">AM32-2AC</strain>
    </source>
</reference>
<evidence type="ECO:0000256" key="1">
    <source>
        <dbReference type="SAM" id="Phobius"/>
    </source>
</evidence>
<dbReference type="EMBL" id="QSIS01000005">
    <property type="protein sequence ID" value="RHD09529.1"/>
    <property type="molecule type" value="Genomic_DNA"/>
</dbReference>
<dbReference type="Proteomes" id="UP000095780">
    <property type="component" value="Unassembled WGS sequence"/>
</dbReference>
<dbReference type="EMBL" id="CZBU01000002">
    <property type="protein sequence ID" value="CUQ76392.1"/>
    <property type="molecule type" value="Genomic_DNA"/>
</dbReference>
<feature type="transmembrane region" description="Helical" evidence="1">
    <location>
        <begin position="20"/>
        <end position="41"/>
    </location>
</feature>
<sequence>MHELNILLKIEFRRAFKNKLFAASIVIGLALAAGAFIQTVVPHIDVLGGYDGSVASYPHSVFTSWMGIGIGYDIWATVYLYVCILLAALPYCSTFVKDNNSQYILQYYSRISKNRLHIAKFITTFVVGGLIVVIPLLVNLIATMMFVPALKPIENGLFMGNGSSFMNVLFVKHTFIYTFIYIVQFFIYGGAFCVIALASSYIFNNSFLVMLMPFVTFYGLGVVSNMLRNMFGMDSFNPMRLLASNMLSDKQLAAYILEPIIITVISGIIFFVKGADNEAL</sequence>
<evidence type="ECO:0000313" key="7">
    <source>
        <dbReference type="Proteomes" id="UP000284794"/>
    </source>
</evidence>
<protein>
    <submittedName>
        <fullName evidence="2">ABC-type transport system involved in multi-copper enzyme maturation, permease component</fullName>
    </submittedName>
</protein>
<dbReference type="Proteomes" id="UP000284794">
    <property type="component" value="Unassembled WGS sequence"/>
</dbReference>
<evidence type="ECO:0000313" key="2">
    <source>
        <dbReference type="EMBL" id="CUQ76392.1"/>
    </source>
</evidence>
<dbReference type="RefSeq" id="WP_055215088.1">
    <property type="nucleotide sequence ID" value="NZ_CABIXW010000001.1"/>
</dbReference>
<accession>A0A174YRS0</accession>
<dbReference type="OrthoDB" id="2067652at2"/>
<evidence type="ECO:0000313" key="6">
    <source>
        <dbReference type="Proteomes" id="UP000095780"/>
    </source>
</evidence>
<keyword evidence="1" id="KW-0812">Transmembrane</keyword>
<evidence type="ECO:0000313" key="5">
    <source>
        <dbReference type="Proteomes" id="UP000095621"/>
    </source>
</evidence>
<feature type="transmembrane region" description="Helical" evidence="1">
    <location>
        <begin position="74"/>
        <end position="96"/>
    </location>
</feature>
<dbReference type="EMBL" id="CZBV01000001">
    <property type="protein sequence ID" value="CUQ80070.1"/>
    <property type="molecule type" value="Genomic_DNA"/>
</dbReference>
<proteinExistence type="predicted"/>
<feature type="transmembrane region" description="Helical" evidence="1">
    <location>
        <begin position="252"/>
        <end position="272"/>
    </location>
</feature>
<evidence type="ECO:0000313" key="3">
    <source>
        <dbReference type="EMBL" id="CUQ80070.1"/>
    </source>
</evidence>
<dbReference type="Proteomes" id="UP000095621">
    <property type="component" value="Unassembled WGS sequence"/>
</dbReference>
<feature type="transmembrane region" description="Helical" evidence="1">
    <location>
        <begin position="117"/>
        <end position="147"/>
    </location>
</feature>
<gene>
    <name evidence="4" type="ORF">DW811_05335</name>
    <name evidence="2" type="ORF">ERS852490_01031</name>
    <name evidence="3" type="ORF">ERS852492_00307</name>
</gene>
<feature type="transmembrane region" description="Helical" evidence="1">
    <location>
        <begin position="209"/>
        <end position="231"/>
    </location>
</feature>
<name>A0A174YRS0_9FIRM</name>
<keyword evidence="1" id="KW-0472">Membrane</keyword>
<keyword evidence="1" id="KW-1133">Transmembrane helix</keyword>
<organism evidence="2 5">
    <name type="scientific">Lachnospira eligens</name>
    <dbReference type="NCBI Taxonomy" id="39485"/>
    <lineage>
        <taxon>Bacteria</taxon>
        <taxon>Bacillati</taxon>
        <taxon>Bacillota</taxon>
        <taxon>Clostridia</taxon>
        <taxon>Lachnospirales</taxon>
        <taxon>Lachnospiraceae</taxon>
        <taxon>Lachnospira</taxon>
    </lineage>
</organism>
<reference evidence="5 6" key="1">
    <citation type="submission" date="2015-09" db="EMBL/GenBank/DDBJ databases">
        <authorList>
            <consortium name="Pathogen Informatics"/>
        </authorList>
    </citation>
    <scope>NUCLEOTIDE SEQUENCE [LARGE SCALE GENOMIC DNA]</scope>
    <source>
        <strain evidence="2 5">2789STDY5834875</strain>
        <strain evidence="3 6">2789STDY5834878</strain>
    </source>
</reference>
<feature type="transmembrane region" description="Helical" evidence="1">
    <location>
        <begin position="178"/>
        <end position="203"/>
    </location>
</feature>
<evidence type="ECO:0000313" key="4">
    <source>
        <dbReference type="EMBL" id="RHD09529.1"/>
    </source>
</evidence>